<dbReference type="InterPro" id="IPR053181">
    <property type="entry name" value="EcdB-like_regulator"/>
</dbReference>
<dbReference type="GO" id="GO:0008270">
    <property type="term" value="F:zinc ion binding"/>
    <property type="evidence" value="ECO:0007669"/>
    <property type="project" value="InterPro"/>
</dbReference>
<dbReference type="InterPro" id="IPR007219">
    <property type="entry name" value="XnlR_reg_dom"/>
</dbReference>
<proteinExistence type="predicted"/>
<dbReference type="AlphaFoldDB" id="K9FWA5"/>
<dbReference type="Pfam" id="PF00172">
    <property type="entry name" value="Zn_clus"/>
    <property type="match status" value="1"/>
</dbReference>
<dbReference type="Proteomes" id="UP000009882">
    <property type="component" value="Unassembled WGS sequence"/>
</dbReference>
<dbReference type="Gene3D" id="4.10.240.10">
    <property type="entry name" value="Zn(2)-C6 fungal-type DNA-binding domain"/>
    <property type="match status" value="1"/>
</dbReference>
<evidence type="ECO:0000313" key="7">
    <source>
        <dbReference type="EMBL" id="EKV07008.1"/>
    </source>
</evidence>
<protein>
    <recommendedName>
        <fullName evidence="6">Zn(2)-C6 fungal-type domain-containing protein</fullName>
    </recommendedName>
</protein>
<accession>K9FWA5</accession>
<keyword evidence="1" id="KW-0479">Metal-binding</keyword>
<dbReference type="Pfam" id="PF04082">
    <property type="entry name" value="Fungal_trans"/>
    <property type="match status" value="1"/>
</dbReference>
<evidence type="ECO:0000256" key="1">
    <source>
        <dbReference type="ARBA" id="ARBA00022723"/>
    </source>
</evidence>
<reference evidence="8" key="1">
    <citation type="journal article" date="2012" name="BMC Genomics">
        <title>Genome sequence of the necrotrophic fungus Penicillium digitatum, the main postharvest pathogen of citrus.</title>
        <authorList>
            <person name="Marcet-Houben M."/>
            <person name="Ballester A.-R."/>
            <person name="de la Fuente B."/>
            <person name="Harries E."/>
            <person name="Marcos J.F."/>
            <person name="Gonzalez-Candelas L."/>
            <person name="Gabaldon T."/>
        </authorList>
    </citation>
    <scope>NUCLEOTIDE SEQUENCE [LARGE SCALE GENOMIC DNA]</scope>
    <source>
        <strain evidence="8">PHI26 / CECT 20796</strain>
    </source>
</reference>
<dbReference type="InterPro" id="IPR036864">
    <property type="entry name" value="Zn2-C6_fun-type_DNA-bd_sf"/>
</dbReference>
<dbReference type="HOGENOM" id="CLU_004835_3_0_1"/>
<gene>
    <name evidence="7" type="ORF">PDIG_75220</name>
</gene>
<dbReference type="eggNOG" id="ENOG502SMPB">
    <property type="taxonomic scope" value="Eukaryota"/>
</dbReference>
<dbReference type="CDD" id="cd12148">
    <property type="entry name" value="fungal_TF_MHR"/>
    <property type="match status" value="1"/>
</dbReference>
<dbReference type="OrthoDB" id="4685598at2759"/>
<keyword evidence="8" id="KW-1185">Reference proteome</keyword>
<name>K9FWA5_PEND2</name>
<evidence type="ECO:0000259" key="6">
    <source>
        <dbReference type="PROSITE" id="PS50048"/>
    </source>
</evidence>
<evidence type="ECO:0000256" key="3">
    <source>
        <dbReference type="ARBA" id="ARBA00023125"/>
    </source>
</evidence>
<evidence type="ECO:0000256" key="4">
    <source>
        <dbReference type="ARBA" id="ARBA00023163"/>
    </source>
</evidence>
<dbReference type="PANTHER" id="PTHR47785">
    <property type="entry name" value="ZN(II)2CYS6 TRANSCRIPTION FACTOR (EUROFUNG)-RELATED-RELATED"/>
    <property type="match status" value="1"/>
</dbReference>
<evidence type="ECO:0000313" key="8">
    <source>
        <dbReference type="Proteomes" id="UP000009882"/>
    </source>
</evidence>
<dbReference type="GO" id="GO:0000981">
    <property type="term" value="F:DNA-binding transcription factor activity, RNA polymerase II-specific"/>
    <property type="evidence" value="ECO:0007669"/>
    <property type="project" value="InterPro"/>
</dbReference>
<dbReference type="SUPFAM" id="SSF57701">
    <property type="entry name" value="Zn2/Cys6 DNA-binding domain"/>
    <property type="match status" value="1"/>
</dbReference>
<dbReference type="EMBL" id="AKCT01000267">
    <property type="protein sequence ID" value="EKV07008.1"/>
    <property type="molecule type" value="Genomic_DNA"/>
</dbReference>
<dbReference type="OMA" id="QSWKLIH"/>
<sequence length="547" mass="61310">MESGRKRASLACNYCRRRKRRCNGALPSCSLCEDSGIDCVYNEADSSRSRGETSSSEFFRRLEAIENFLWSSPRLPQTPQTGETRSAGFIFPSSSEHEGASFSHPSTMLISPPSRPNPADISQLISTNASSFIPPEHDIPPMSIPIGHTTTTEYMLHMNKVKTLFGEFPPDLFIRAESKRHMPHQLSFVPGTITASQLPILDEASIYPLVEAYFKYVHVEMPILDKDQFLGLCDHHTRAGLNVDCDSALCLAVLALGSAALEQVDPTKSNSPYWVPGAEFISPALQILMNEYLLSFCPTITLPQSLILISKYFGFLLRPLQSWKLIHMASTSIQYLNSRGWFLGPIWKSHAYADMDDSDLIAEHHLPRSGIEHVIDLTPFPTFTNHDAQETHVFLAELSVRRLLNRVHHTMYGSDWTRRSLGLQPASSDSPSYDFQSLSTILNVSQELDRQLDNWFNLLPGTIKPDINDPSRCTGLQLNMLHRFHSAKDIITRPFLLCAIDSSPENDLPPMVLKQCESSIANCREYLDASARRLMGPSSCAEIVIHT</sequence>
<dbReference type="GO" id="GO:0006351">
    <property type="term" value="P:DNA-templated transcription"/>
    <property type="evidence" value="ECO:0007669"/>
    <property type="project" value="InterPro"/>
</dbReference>
<dbReference type="PANTHER" id="PTHR47785:SF1">
    <property type="entry name" value="TRANSCRIPTION FACTOR, PUTATIVE (AFU_ORTHOLOGUE AFUA_5G14530)-RELATED"/>
    <property type="match status" value="1"/>
</dbReference>
<comment type="caution">
    <text evidence="7">The sequence shown here is derived from an EMBL/GenBank/DDBJ whole genome shotgun (WGS) entry which is preliminary data.</text>
</comment>
<keyword evidence="5" id="KW-0539">Nucleus</keyword>
<dbReference type="GO" id="GO:0003677">
    <property type="term" value="F:DNA binding"/>
    <property type="evidence" value="ECO:0007669"/>
    <property type="project" value="UniProtKB-KW"/>
</dbReference>
<keyword evidence="4" id="KW-0804">Transcription</keyword>
<feature type="domain" description="Zn(2)-C6 fungal-type" evidence="6">
    <location>
        <begin position="11"/>
        <end position="41"/>
    </location>
</feature>
<dbReference type="InterPro" id="IPR001138">
    <property type="entry name" value="Zn2Cys6_DnaBD"/>
</dbReference>
<keyword evidence="2" id="KW-0805">Transcription regulation</keyword>
<evidence type="ECO:0000256" key="5">
    <source>
        <dbReference type="ARBA" id="ARBA00023242"/>
    </source>
</evidence>
<dbReference type="CDD" id="cd00067">
    <property type="entry name" value="GAL4"/>
    <property type="match status" value="1"/>
</dbReference>
<evidence type="ECO:0000256" key="2">
    <source>
        <dbReference type="ARBA" id="ARBA00023015"/>
    </source>
</evidence>
<dbReference type="PROSITE" id="PS00463">
    <property type="entry name" value="ZN2_CY6_FUNGAL_1"/>
    <property type="match status" value="1"/>
</dbReference>
<organism evidence="7 8">
    <name type="scientific">Penicillium digitatum (strain PHI26 / CECT 20796)</name>
    <name type="common">Green mold</name>
    <dbReference type="NCBI Taxonomy" id="1170229"/>
    <lineage>
        <taxon>Eukaryota</taxon>
        <taxon>Fungi</taxon>
        <taxon>Dikarya</taxon>
        <taxon>Ascomycota</taxon>
        <taxon>Pezizomycotina</taxon>
        <taxon>Eurotiomycetes</taxon>
        <taxon>Eurotiomycetidae</taxon>
        <taxon>Eurotiales</taxon>
        <taxon>Aspergillaceae</taxon>
        <taxon>Penicillium</taxon>
    </lineage>
</organism>
<dbReference type="SMART" id="SM00066">
    <property type="entry name" value="GAL4"/>
    <property type="match status" value="1"/>
</dbReference>
<dbReference type="InParanoid" id="K9FWA5"/>
<keyword evidence="3" id="KW-0238">DNA-binding</keyword>
<dbReference type="PROSITE" id="PS50048">
    <property type="entry name" value="ZN2_CY6_FUNGAL_2"/>
    <property type="match status" value="1"/>
</dbReference>